<feature type="compositionally biased region" description="Low complexity" evidence="1">
    <location>
        <begin position="530"/>
        <end position="545"/>
    </location>
</feature>
<evidence type="ECO:0000256" key="1">
    <source>
        <dbReference type="SAM" id="MobiDB-lite"/>
    </source>
</evidence>
<dbReference type="GO" id="GO:0030010">
    <property type="term" value="P:establishment of cell polarity"/>
    <property type="evidence" value="ECO:0007669"/>
    <property type="project" value="TreeGrafter"/>
</dbReference>
<feature type="compositionally biased region" description="Low complexity" evidence="1">
    <location>
        <begin position="620"/>
        <end position="634"/>
    </location>
</feature>
<organism evidence="3 4">
    <name type="scientific">Hortaea werneckii</name>
    <name type="common">Black yeast</name>
    <name type="synonym">Cladosporium werneckii</name>
    <dbReference type="NCBI Taxonomy" id="91943"/>
    <lineage>
        <taxon>Eukaryota</taxon>
        <taxon>Fungi</taxon>
        <taxon>Dikarya</taxon>
        <taxon>Ascomycota</taxon>
        <taxon>Pezizomycotina</taxon>
        <taxon>Dothideomycetes</taxon>
        <taxon>Dothideomycetidae</taxon>
        <taxon>Mycosphaerellales</taxon>
        <taxon>Teratosphaeriaceae</taxon>
        <taxon>Hortaea</taxon>
    </lineage>
</organism>
<feature type="region of interest" description="Disordered" evidence="1">
    <location>
        <begin position="276"/>
        <end position="334"/>
    </location>
</feature>
<dbReference type="GO" id="GO:0005737">
    <property type="term" value="C:cytoplasm"/>
    <property type="evidence" value="ECO:0007669"/>
    <property type="project" value="TreeGrafter"/>
</dbReference>
<evidence type="ECO:0000313" key="4">
    <source>
        <dbReference type="Proteomes" id="UP000281468"/>
    </source>
</evidence>
<feature type="compositionally biased region" description="Polar residues" evidence="1">
    <location>
        <begin position="591"/>
        <end position="606"/>
    </location>
</feature>
<sequence>MQPSARQQELERIYNSRKLSQSANVPPPKGHVPHISISDDDHHVTEAIGSYYDHDDERQQSQQQQQSRPLSFMPNRNEVYESRGTRRGGPDFEGYTMGDMSPTAGGAQASQSPQRSGSYEKGQQGSPSSPSETGTLSPRSSLKRMGSGASDSQQRANGSPTGPASPPPLTRNPSSGETASMQFPLNDIDYESSPAAVAQELSNLQAIRRMSMNVDNADPDLPSFGGVVPSVAPKTQDGDDEDDASRLFWVPASVHPELAPVEFKTFIEDRVDKIRRRSGDGDSLSVEALERSGSGGNSLRRKKSMLRREIDTSKPGEYEDGADRLERKRSKGMKVQGETTVADLAELENLVNDPQQLMRRMSLDTVRRSEDSGVEVPPSEDMPILPPGNQGLKRSTRTTYRRGSLKKGERVPFSKRAQQRHVDSDDNESPMQSPGTVGGAPSQEEALPLRTSGEGEPILGLTRVQTEPTPAPAQASGEDQTQQGGHHARTSSRRRPTLGGSQSSDNIVGQAEAIVERQRKESLDDGGRRSPSTQVQQQQTSPTQEIEPKPPQPQPEQQYEEPAQTQEQHQQFDARRPQPRQFHSRLASGPGRTTAQLPGYNNTNPLPNIIETLPDGTKVPVPAGAQADQQQPQQSHKFPERKSSHELPRPMQRTGAHARPVPGAQRAGSTLNDISGRPSPLPGSSSTRTDALTMVPTFSDERKEKGKESGRKSSWKWILGSDDDDSKDAKKADANGGDGGGKGVKSKVGSRLTKSQTAGANAKEAERARLDVLQNSIDGSQQQPSSRGRESLVLNRADIQLDDDSSSTNAPTAPAQQSSKKSSNKKSSLDTSRKDKDKTSEKEPGLLQALFGSKKKTSDSDLSAAHDQAPGKKTKGHKKKDSDRRFSPEPPPRILKPDIDYNWTRFSILEERAIYRMAHIKLANPRRALYSQVLLSNFMYSYLAKVQMMHPQPIPGQTQAMQAARERERERAAQQREKGGVDRELSEWQRWQEQQSRQEHLQYQQQQSASGYTTEGDNPVDSSGDLNGSAGGGGGGGYYNREAAQARANGIMTGQAAGYSVASGHDYLGYPKGEQPFGSAEGGGGSGNGGGGLWDEGEEVEDGERGQQRRGAGGGGGSLAAAGGGGGGGGGMW</sequence>
<feature type="domain" description="Protein Zds1 C-terminal" evidence="2">
    <location>
        <begin position="895"/>
        <end position="947"/>
    </location>
</feature>
<dbReference type="InterPro" id="IPR040206">
    <property type="entry name" value="Zds1/2"/>
</dbReference>
<dbReference type="AlphaFoldDB" id="A0A3M7FV77"/>
<feature type="compositionally biased region" description="Polar residues" evidence="1">
    <location>
        <begin position="171"/>
        <end position="183"/>
    </location>
</feature>
<feature type="compositionally biased region" description="Low complexity" evidence="1">
    <location>
        <begin position="675"/>
        <end position="689"/>
    </location>
</feature>
<feature type="compositionally biased region" description="Polar residues" evidence="1">
    <location>
        <begin position="806"/>
        <end position="817"/>
    </location>
</feature>
<dbReference type="PANTHER" id="PTHR28089:SF1">
    <property type="entry name" value="PROTEIN ZDS1-RELATED"/>
    <property type="match status" value="1"/>
</dbReference>
<feature type="compositionally biased region" description="Basic residues" evidence="1">
    <location>
        <begin position="394"/>
        <end position="405"/>
    </location>
</feature>
<evidence type="ECO:0000313" key="3">
    <source>
        <dbReference type="EMBL" id="RMY92526.1"/>
    </source>
</evidence>
<feature type="compositionally biased region" description="Basic and acidic residues" evidence="1">
    <location>
        <begin position="361"/>
        <end position="371"/>
    </location>
</feature>
<feature type="region of interest" description="Disordered" evidence="1">
    <location>
        <begin position="217"/>
        <end position="243"/>
    </location>
</feature>
<feature type="region of interest" description="Disordered" evidence="1">
    <location>
        <begin position="1"/>
        <end position="187"/>
    </location>
</feature>
<feature type="compositionally biased region" description="Polar residues" evidence="1">
    <location>
        <begin position="773"/>
        <end position="786"/>
    </location>
</feature>
<dbReference type="Proteomes" id="UP000281468">
    <property type="component" value="Unassembled WGS sequence"/>
</dbReference>
<feature type="compositionally biased region" description="Basic and acidic residues" evidence="1">
    <location>
        <begin position="514"/>
        <end position="528"/>
    </location>
</feature>
<dbReference type="Pfam" id="PF08632">
    <property type="entry name" value="Zds_C"/>
    <property type="match status" value="1"/>
</dbReference>
<feature type="region of interest" description="Disordered" evidence="1">
    <location>
        <begin position="956"/>
        <end position="1033"/>
    </location>
</feature>
<feature type="compositionally biased region" description="Basic residues" evidence="1">
    <location>
        <begin position="486"/>
        <end position="496"/>
    </location>
</feature>
<accession>A0A3M7FV77</accession>
<dbReference type="VEuPathDB" id="FungiDB:BTJ68_12776"/>
<feature type="compositionally biased region" description="Basic and acidic residues" evidence="1">
    <location>
        <begin position="964"/>
        <end position="987"/>
    </location>
</feature>
<name>A0A3M7FV77_HORWE</name>
<feature type="compositionally biased region" description="Basic and acidic residues" evidence="1">
    <location>
        <begin position="637"/>
        <end position="648"/>
    </location>
</feature>
<feature type="compositionally biased region" description="Basic and acidic residues" evidence="1">
    <location>
        <begin position="306"/>
        <end position="326"/>
    </location>
</feature>
<evidence type="ECO:0000259" key="2">
    <source>
        <dbReference type="SMART" id="SM01327"/>
    </source>
</evidence>
<reference evidence="3 4" key="1">
    <citation type="journal article" date="2018" name="BMC Genomics">
        <title>Genomic evidence for intraspecific hybridization in a clonal and extremely halotolerant yeast.</title>
        <authorList>
            <person name="Gostincar C."/>
            <person name="Stajich J.E."/>
            <person name="Zupancic J."/>
            <person name="Zalar P."/>
            <person name="Gunde-Cimerman N."/>
        </authorList>
    </citation>
    <scope>NUCLEOTIDE SEQUENCE [LARGE SCALE GENOMIC DNA]</scope>
    <source>
        <strain evidence="3 4">EXF-171</strain>
    </source>
</reference>
<feature type="compositionally biased region" description="Basic and acidic residues" evidence="1">
    <location>
        <begin position="827"/>
        <end position="844"/>
    </location>
</feature>
<dbReference type="SMART" id="SM01327">
    <property type="entry name" value="Zds_C"/>
    <property type="match status" value="1"/>
</dbReference>
<dbReference type="PANTHER" id="PTHR28089">
    <property type="entry name" value="PROTEIN ZDS1-RELATED"/>
    <property type="match status" value="1"/>
</dbReference>
<comment type="caution">
    <text evidence="3">The sequence shown here is derived from an EMBL/GenBank/DDBJ whole genome shotgun (WGS) entry which is preliminary data.</text>
</comment>
<proteinExistence type="predicted"/>
<dbReference type="EMBL" id="QWIQ01000347">
    <property type="protein sequence ID" value="RMY92526.1"/>
    <property type="molecule type" value="Genomic_DNA"/>
</dbReference>
<feature type="region of interest" description="Disordered" evidence="1">
    <location>
        <begin position="1072"/>
        <end position="1133"/>
    </location>
</feature>
<feature type="compositionally biased region" description="Low complexity" evidence="1">
    <location>
        <begin position="555"/>
        <end position="568"/>
    </location>
</feature>
<feature type="compositionally biased region" description="Polar residues" evidence="1">
    <location>
        <begin position="108"/>
        <end position="140"/>
    </location>
</feature>
<feature type="compositionally biased region" description="Polar residues" evidence="1">
    <location>
        <begin position="1001"/>
        <end position="1026"/>
    </location>
</feature>
<feature type="region of interest" description="Disordered" evidence="1">
    <location>
        <begin position="361"/>
        <end position="895"/>
    </location>
</feature>
<feature type="compositionally biased region" description="Gly residues" evidence="1">
    <location>
        <begin position="1111"/>
        <end position="1133"/>
    </location>
</feature>
<dbReference type="InterPro" id="IPR013941">
    <property type="entry name" value="ZDS1_C"/>
</dbReference>
<dbReference type="GO" id="GO:0010971">
    <property type="term" value="P:positive regulation of G2/M transition of mitotic cell cycle"/>
    <property type="evidence" value="ECO:0007669"/>
    <property type="project" value="TreeGrafter"/>
</dbReference>
<protein>
    <recommendedName>
        <fullName evidence="2">Protein Zds1 C-terminal domain-containing protein</fullName>
    </recommendedName>
</protein>
<feature type="compositionally biased region" description="Polar residues" evidence="1">
    <location>
        <begin position="149"/>
        <end position="162"/>
    </location>
</feature>
<feature type="compositionally biased region" description="Gly residues" evidence="1">
    <location>
        <begin position="1080"/>
        <end position="1094"/>
    </location>
</feature>
<gene>
    <name evidence="3" type="ORF">D0862_09461</name>
</gene>
<feature type="compositionally biased region" description="Basic and acidic residues" evidence="1">
    <location>
        <begin position="699"/>
        <end position="711"/>
    </location>
</feature>
<feature type="compositionally biased region" description="Basic and acidic residues" evidence="1">
    <location>
        <begin position="78"/>
        <end position="90"/>
    </location>
</feature>